<evidence type="ECO:0000256" key="5">
    <source>
        <dbReference type="ARBA" id="ARBA00022839"/>
    </source>
</evidence>
<comment type="similarity">
    <text evidence="1">Belongs to the SbcD family.</text>
</comment>
<evidence type="ECO:0000256" key="1">
    <source>
        <dbReference type="ARBA" id="ARBA00010555"/>
    </source>
</evidence>
<evidence type="ECO:0000259" key="6">
    <source>
        <dbReference type="Pfam" id="PF00149"/>
    </source>
</evidence>
<dbReference type="SUPFAM" id="SSF56300">
    <property type="entry name" value="Metallo-dependent phosphatases"/>
    <property type="match status" value="1"/>
</dbReference>
<accession>A0ABQ3UK35</accession>
<evidence type="ECO:0000256" key="2">
    <source>
        <dbReference type="ARBA" id="ARBA00013365"/>
    </source>
</evidence>
<gene>
    <name evidence="7" type="ORF">KSB_15710</name>
</gene>
<protein>
    <recommendedName>
        <fullName evidence="2">Nuclease SbcCD subunit D</fullName>
    </recommendedName>
</protein>
<name>A0ABQ3UK35_9CHLR</name>
<organism evidence="7 8">
    <name type="scientific">Ktedonobacter robiniae</name>
    <dbReference type="NCBI Taxonomy" id="2778365"/>
    <lineage>
        <taxon>Bacteria</taxon>
        <taxon>Bacillati</taxon>
        <taxon>Chloroflexota</taxon>
        <taxon>Ktedonobacteria</taxon>
        <taxon>Ktedonobacterales</taxon>
        <taxon>Ktedonobacteraceae</taxon>
        <taxon>Ktedonobacter</taxon>
    </lineage>
</organism>
<keyword evidence="3" id="KW-0540">Nuclease</keyword>
<reference evidence="7 8" key="1">
    <citation type="journal article" date="2021" name="Int. J. Syst. Evol. Microbiol.">
        <title>Reticulibacter mediterranei gen. nov., sp. nov., within the new family Reticulibacteraceae fam. nov., and Ktedonospora formicarum gen. nov., sp. nov., Ktedonobacter robiniae sp. nov., Dictyobacter formicarum sp. nov. and Dictyobacter arantiisoli sp. nov., belonging to the class Ktedonobacteria.</title>
        <authorList>
            <person name="Yabe S."/>
            <person name="Zheng Y."/>
            <person name="Wang C.M."/>
            <person name="Sakai Y."/>
            <person name="Abe K."/>
            <person name="Yokota A."/>
            <person name="Donadio S."/>
            <person name="Cavaletti L."/>
            <person name="Monciardini P."/>
        </authorList>
    </citation>
    <scope>NUCLEOTIDE SEQUENCE [LARGE SCALE GENOMIC DNA]</scope>
    <source>
        <strain evidence="7 8">SOSP1-30</strain>
    </source>
</reference>
<dbReference type="InterPro" id="IPR041796">
    <property type="entry name" value="Mre11_N"/>
</dbReference>
<evidence type="ECO:0000313" key="8">
    <source>
        <dbReference type="Proteomes" id="UP000654345"/>
    </source>
</evidence>
<dbReference type="Proteomes" id="UP000654345">
    <property type="component" value="Unassembled WGS sequence"/>
</dbReference>
<feature type="domain" description="Calcineurin-like phosphoesterase" evidence="6">
    <location>
        <begin position="38"/>
        <end position="255"/>
    </location>
</feature>
<sequence length="479" mass="55010">MQEGLPPAGAWGVPTKIPPQFIGIYQKKKGITLMRASFIHCADTHLGYEQYGVRERFNDFTWAFWELVDEAIERRVDFMVIAGDLFNKRAIDALTLIHAIEGLKKLKDANIPVIAIEGNHDRSYYREGTSWLQFLCYQGYLVLLQPRMVDGMPQLEPWDQQNMLGAYVDLLDGNLRVYGIHWLGSSTSRALEGMSHALQDARADEDASGVAYRLLMMHTGIDGMVARIQGLPTMAQFQALSGQVDYLALGHVHKPYEFDGWIYNPGSTETCSAEEVQWEDRGYYYVEIDTDEPGRIINLEKKERIHHAERLKSTRRPFVRHEIRVDGLNEPEDIYLRLESYCQDKGPAYAQTEKPPVVQVTLTGTLAFDAGSLDISRMEEMLRQHFTPLHARIDNHTSDQDYEPGEGDLDGRDRSLWHELERHIFEELLARDNRFLTAKEQWSNVLADIKAQALRKEEPAQIAQYLRDKRTTLLTPEKN</sequence>
<dbReference type="InterPro" id="IPR029052">
    <property type="entry name" value="Metallo-depent_PP-like"/>
</dbReference>
<dbReference type="Gene3D" id="3.60.21.10">
    <property type="match status" value="1"/>
</dbReference>
<dbReference type="CDD" id="cd00840">
    <property type="entry name" value="MPP_Mre11_N"/>
    <property type="match status" value="1"/>
</dbReference>
<evidence type="ECO:0000313" key="7">
    <source>
        <dbReference type="EMBL" id="GHO53096.1"/>
    </source>
</evidence>
<keyword evidence="8" id="KW-1185">Reference proteome</keyword>
<evidence type="ECO:0000256" key="4">
    <source>
        <dbReference type="ARBA" id="ARBA00022801"/>
    </source>
</evidence>
<proteinExistence type="inferred from homology"/>
<dbReference type="EMBL" id="BNJG01000001">
    <property type="protein sequence ID" value="GHO53096.1"/>
    <property type="molecule type" value="Genomic_DNA"/>
</dbReference>
<dbReference type="Pfam" id="PF00149">
    <property type="entry name" value="Metallophos"/>
    <property type="match status" value="1"/>
</dbReference>
<dbReference type="PANTHER" id="PTHR30337:SF0">
    <property type="entry name" value="NUCLEASE SBCCD SUBUNIT D"/>
    <property type="match status" value="1"/>
</dbReference>
<evidence type="ECO:0000256" key="3">
    <source>
        <dbReference type="ARBA" id="ARBA00022722"/>
    </source>
</evidence>
<comment type="caution">
    <text evidence="7">The sequence shown here is derived from an EMBL/GenBank/DDBJ whole genome shotgun (WGS) entry which is preliminary data.</text>
</comment>
<dbReference type="InterPro" id="IPR004843">
    <property type="entry name" value="Calcineurin-like_PHP"/>
</dbReference>
<dbReference type="PANTHER" id="PTHR30337">
    <property type="entry name" value="COMPONENT OF ATP-DEPENDENT DSDNA EXONUCLEASE"/>
    <property type="match status" value="1"/>
</dbReference>
<dbReference type="InterPro" id="IPR050535">
    <property type="entry name" value="DNA_Repair-Maintenance_Comp"/>
</dbReference>
<keyword evidence="5" id="KW-0269">Exonuclease</keyword>
<keyword evidence="4" id="KW-0378">Hydrolase</keyword>